<name>A0A919Q529_9MICO</name>
<keyword evidence="2" id="KW-1185">Reference proteome</keyword>
<organism evidence="1 2">
    <name type="scientific">Demequina activiva</name>
    <dbReference type="NCBI Taxonomy" id="1582364"/>
    <lineage>
        <taxon>Bacteria</taxon>
        <taxon>Bacillati</taxon>
        <taxon>Actinomycetota</taxon>
        <taxon>Actinomycetes</taxon>
        <taxon>Micrococcales</taxon>
        <taxon>Demequinaceae</taxon>
        <taxon>Demequina</taxon>
    </lineage>
</organism>
<evidence type="ECO:0000313" key="2">
    <source>
        <dbReference type="Proteomes" id="UP000652354"/>
    </source>
</evidence>
<comment type="caution">
    <text evidence="1">The sequence shown here is derived from an EMBL/GenBank/DDBJ whole genome shotgun (WGS) entry which is preliminary data.</text>
</comment>
<reference evidence="1" key="1">
    <citation type="submission" date="2021-01" db="EMBL/GenBank/DDBJ databases">
        <title>Whole genome shotgun sequence of Demequina activiva NBRC 110675.</title>
        <authorList>
            <person name="Komaki H."/>
            <person name="Tamura T."/>
        </authorList>
    </citation>
    <scope>NUCLEOTIDE SEQUENCE</scope>
    <source>
        <strain evidence="1">NBRC 110675</strain>
    </source>
</reference>
<dbReference type="Proteomes" id="UP000652354">
    <property type="component" value="Unassembled WGS sequence"/>
</dbReference>
<sequence length="139" mass="14892">MRRRTALWTGFGIVVLAAGLVAAILVSARLEASQRLDPERVIAQQYLDIDGATSVTTSETLGALFPDGLGSGIGSVYVHYETEDSDAVLAALEQQLEEDGWRREGDGSTWSGGAAHDSRWATVSTRDGEVWLRIGSIEG</sequence>
<dbReference type="RefSeq" id="WP_203653452.1">
    <property type="nucleotide sequence ID" value="NZ_BONR01000001.1"/>
</dbReference>
<evidence type="ECO:0000313" key="1">
    <source>
        <dbReference type="EMBL" id="GIG53990.1"/>
    </source>
</evidence>
<dbReference type="AlphaFoldDB" id="A0A919Q529"/>
<dbReference type="EMBL" id="BONR01000001">
    <property type="protein sequence ID" value="GIG53990.1"/>
    <property type="molecule type" value="Genomic_DNA"/>
</dbReference>
<gene>
    <name evidence="1" type="ORF">Dac01nite_07420</name>
</gene>
<proteinExistence type="predicted"/>
<accession>A0A919Q529</accession>
<protein>
    <submittedName>
        <fullName evidence="1">Uncharacterized protein</fullName>
    </submittedName>
</protein>